<dbReference type="Pfam" id="PF06841">
    <property type="entry name" value="Phage_T4_gp19"/>
    <property type="match status" value="1"/>
</dbReference>
<dbReference type="PANTHER" id="PTHR38009">
    <property type="entry name" value="CONSERVED HYPOTHETICAL PHAGE TAIL PROTEIN"/>
    <property type="match status" value="1"/>
</dbReference>
<dbReference type="InterPro" id="IPR010667">
    <property type="entry name" value="Phage_T4_Gp19"/>
</dbReference>
<evidence type="ECO:0008006" key="3">
    <source>
        <dbReference type="Google" id="ProtNLM"/>
    </source>
</evidence>
<dbReference type="RefSeq" id="WP_052631752.1">
    <property type="nucleotide sequence ID" value="NZ_CP011144.1"/>
</dbReference>
<gene>
    <name evidence="1" type="ORF">WQ53_08425</name>
</gene>
<dbReference type="InterPro" id="IPR011747">
    <property type="entry name" value="CHP02241"/>
</dbReference>
<dbReference type="AlphaFoldDB" id="A0A0E3Z1M4"/>
<proteinExistence type="predicted"/>
<dbReference type="OrthoDB" id="9790161at2"/>
<evidence type="ECO:0000313" key="2">
    <source>
        <dbReference type="Proteomes" id="UP000033067"/>
    </source>
</evidence>
<reference evidence="1 2" key="1">
    <citation type="journal article" date="2015" name="Genome Announc.">
        <title>Complete Genome Sequence of Pseudoxanthomonas suwonensis Strain J1, a Cellulose-Degrading Bacterium Isolated from Leaf- and Wood-Enriched Soil.</title>
        <authorList>
            <person name="Hou L."/>
            <person name="Jiang J."/>
            <person name="Xu Z."/>
            <person name="Zhou Y."/>
            <person name="Leung F.C."/>
        </authorList>
    </citation>
    <scope>NUCLEOTIDE SEQUENCE [LARGE SCALE GENOMIC DNA]</scope>
    <source>
        <strain evidence="1 2">J1</strain>
    </source>
</reference>
<keyword evidence="2" id="KW-1185">Reference proteome</keyword>
<dbReference type="GO" id="GO:0005198">
    <property type="term" value="F:structural molecule activity"/>
    <property type="evidence" value="ECO:0007669"/>
    <property type="project" value="InterPro"/>
</dbReference>
<protein>
    <recommendedName>
        <fullName evidence="3">Phage tail protein</fullName>
    </recommendedName>
</protein>
<organism evidence="1 2">
    <name type="scientific">Pseudoxanthomonas suwonensis</name>
    <dbReference type="NCBI Taxonomy" id="314722"/>
    <lineage>
        <taxon>Bacteria</taxon>
        <taxon>Pseudomonadati</taxon>
        <taxon>Pseudomonadota</taxon>
        <taxon>Gammaproteobacteria</taxon>
        <taxon>Lysobacterales</taxon>
        <taxon>Lysobacteraceae</taxon>
        <taxon>Pseudoxanthomonas</taxon>
    </lineage>
</organism>
<accession>A0A0E3Z1M4</accession>
<name>A0A0E3Z1M4_9GAMM</name>
<dbReference type="KEGG" id="psuw:WQ53_08425"/>
<dbReference type="EMBL" id="CP011144">
    <property type="protein sequence ID" value="AKC86779.1"/>
    <property type="molecule type" value="Genomic_DNA"/>
</dbReference>
<dbReference type="PANTHER" id="PTHR38009:SF1">
    <property type="entry name" value="CONSERVED HYPOTHETICAL PHAGE TAIL PROTEIN"/>
    <property type="match status" value="1"/>
</dbReference>
<evidence type="ECO:0000313" key="1">
    <source>
        <dbReference type="EMBL" id="AKC86779.1"/>
    </source>
</evidence>
<sequence>MPARASQFDPFRKFKFRIKIANQVVAGLTKCSALTVSVESKEFRSGEMDSFKQKLPGMVSFEPITLEQGVTSDKTFEKWATAMANYLGNKGADSQKTPDDFRKEVDIEVYNLNNERVKAYRVYQCWVSKYTAIPDLDANSADVMIQTLVLENEGIQVMQ</sequence>
<dbReference type="NCBIfam" id="TIGR02241">
    <property type="entry name" value="conserved hypothetical phage tail region protein"/>
    <property type="match status" value="1"/>
</dbReference>
<dbReference type="PATRIC" id="fig|314722.6.peg.1812"/>
<dbReference type="Proteomes" id="UP000033067">
    <property type="component" value="Chromosome"/>
</dbReference>